<evidence type="ECO:0000256" key="2">
    <source>
        <dbReference type="ARBA" id="ARBA00012438"/>
    </source>
</evidence>
<evidence type="ECO:0000256" key="5">
    <source>
        <dbReference type="ARBA" id="ARBA00022777"/>
    </source>
</evidence>
<dbReference type="RefSeq" id="WP_170201655.1">
    <property type="nucleotide sequence ID" value="NZ_RJKE01000001.1"/>
</dbReference>
<dbReference type="InterPro" id="IPR050428">
    <property type="entry name" value="TCS_sensor_his_kinase"/>
</dbReference>
<evidence type="ECO:0000313" key="9">
    <source>
        <dbReference type="Proteomes" id="UP000272400"/>
    </source>
</evidence>
<organism evidence="8 9">
    <name type="scientific">Actinocorallia herbida</name>
    <dbReference type="NCBI Taxonomy" id="58109"/>
    <lineage>
        <taxon>Bacteria</taxon>
        <taxon>Bacillati</taxon>
        <taxon>Actinomycetota</taxon>
        <taxon>Actinomycetes</taxon>
        <taxon>Streptosporangiales</taxon>
        <taxon>Thermomonosporaceae</taxon>
        <taxon>Actinocorallia</taxon>
    </lineage>
</organism>
<feature type="compositionally biased region" description="Low complexity" evidence="6">
    <location>
        <begin position="292"/>
        <end position="307"/>
    </location>
</feature>
<feature type="region of interest" description="Disordered" evidence="6">
    <location>
        <begin position="1"/>
        <end position="22"/>
    </location>
</feature>
<dbReference type="GO" id="GO:0000160">
    <property type="term" value="P:phosphorelay signal transduction system"/>
    <property type="evidence" value="ECO:0007669"/>
    <property type="project" value="TreeGrafter"/>
</dbReference>
<evidence type="ECO:0000256" key="6">
    <source>
        <dbReference type="SAM" id="MobiDB-lite"/>
    </source>
</evidence>
<dbReference type="InterPro" id="IPR036890">
    <property type="entry name" value="HATPase_C_sf"/>
</dbReference>
<keyword evidence="9" id="KW-1185">Reference proteome</keyword>
<keyword evidence="5 8" id="KW-0418">Kinase</keyword>
<dbReference type="Pfam" id="PF02518">
    <property type="entry name" value="HATPase_c"/>
    <property type="match status" value="1"/>
</dbReference>
<keyword evidence="3" id="KW-0597">Phosphoprotein</keyword>
<dbReference type="PANTHER" id="PTHR45436">
    <property type="entry name" value="SENSOR HISTIDINE KINASE YKOH"/>
    <property type="match status" value="1"/>
</dbReference>
<dbReference type="PANTHER" id="PTHR45436:SF5">
    <property type="entry name" value="SENSOR HISTIDINE KINASE TRCS"/>
    <property type="match status" value="1"/>
</dbReference>
<name>A0A3N1D4X3_9ACTN</name>
<keyword evidence="4" id="KW-0808">Transferase</keyword>
<feature type="region of interest" description="Disordered" evidence="6">
    <location>
        <begin position="252"/>
        <end position="336"/>
    </location>
</feature>
<evidence type="ECO:0000259" key="7">
    <source>
        <dbReference type="SMART" id="SM00387"/>
    </source>
</evidence>
<evidence type="ECO:0000256" key="3">
    <source>
        <dbReference type="ARBA" id="ARBA00022553"/>
    </source>
</evidence>
<dbReference type="GO" id="GO:0004673">
    <property type="term" value="F:protein histidine kinase activity"/>
    <property type="evidence" value="ECO:0007669"/>
    <property type="project" value="UniProtKB-EC"/>
</dbReference>
<dbReference type="EMBL" id="RJKE01000001">
    <property type="protein sequence ID" value="ROO88601.1"/>
    <property type="molecule type" value="Genomic_DNA"/>
</dbReference>
<feature type="compositionally biased region" description="Low complexity" evidence="6">
    <location>
        <begin position="252"/>
        <end position="261"/>
    </location>
</feature>
<sequence length="336" mass="34732">MGLWKRRTAPVPQAAPASGAAPWPPDVAGALALRLLGIVEEQREALDALQQDEDDPKVLEQLYRIDHGNARVRRLVRGLQVLSGSSDGYGGPAATLQDVIAVATGMVGQYQRVRAEETGEPAGLLAAPHFADDLALLLAELLDNGTRYGGAVTTGVYRLEDGSVAVYVRDTGTGCPPDWMARVNAWLAGTVQPVIAENGRHSGLTIVHHLARRHGLQVNVSVAPPAQDAPGTVVTVFVPAGLLRPVPAAGRARPAAPAAPRHAAEPLGAADLPRRVPGAAYDGAASASPEQSSGHAPAGPAPGTGSPYDQSPPFGQGATLADLAAAFSTDPRERPQ</sequence>
<dbReference type="SMART" id="SM00387">
    <property type="entry name" value="HATPase_c"/>
    <property type="match status" value="1"/>
</dbReference>
<dbReference type="SUPFAM" id="SSF55874">
    <property type="entry name" value="ATPase domain of HSP90 chaperone/DNA topoisomerase II/histidine kinase"/>
    <property type="match status" value="1"/>
</dbReference>
<evidence type="ECO:0000256" key="4">
    <source>
        <dbReference type="ARBA" id="ARBA00022679"/>
    </source>
</evidence>
<dbReference type="EC" id="2.7.13.3" evidence="2"/>
<dbReference type="Proteomes" id="UP000272400">
    <property type="component" value="Unassembled WGS sequence"/>
</dbReference>
<reference evidence="8 9" key="1">
    <citation type="submission" date="2018-11" db="EMBL/GenBank/DDBJ databases">
        <title>Sequencing the genomes of 1000 actinobacteria strains.</title>
        <authorList>
            <person name="Klenk H.-P."/>
        </authorList>
    </citation>
    <scope>NUCLEOTIDE SEQUENCE [LARGE SCALE GENOMIC DNA]</scope>
    <source>
        <strain evidence="8 9">DSM 44254</strain>
    </source>
</reference>
<evidence type="ECO:0000313" key="8">
    <source>
        <dbReference type="EMBL" id="ROO88601.1"/>
    </source>
</evidence>
<proteinExistence type="predicted"/>
<evidence type="ECO:0000256" key="1">
    <source>
        <dbReference type="ARBA" id="ARBA00000085"/>
    </source>
</evidence>
<feature type="compositionally biased region" description="Low complexity" evidence="6">
    <location>
        <begin position="9"/>
        <end position="21"/>
    </location>
</feature>
<protein>
    <recommendedName>
        <fullName evidence="2">histidine kinase</fullName>
        <ecNumber evidence="2">2.7.13.3</ecNumber>
    </recommendedName>
</protein>
<feature type="domain" description="Histidine kinase/HSP90-like ATPase" evidence="7">
    <location>
        <begin position="129"/>
        <end position="242"/>
    </location>
</feature>
<dbReference type="Gene3D" id="3.30.565.10">
    <property type="entry name" value="Histidine kinase-like ATPase, C-terminal domain"/>
    <property type="match status" value="1"/>
</dbReference>
<dbReference type="InterPro" id="IPR003594">
    <property type="entry name" value="HATPase_dom"/>
</dbReference>
<comment type="catalytic activity">
    <reaction evidence="1">
        <text>ATP + protein L-histidine = ADP + protein N-phospho-L-histidine.</text>
        <dbReference type="EC" id="2.7.13.3"/>
    </reaction>
</comment>
<dbReference type="GO" id="GO:0005886">
    <property type="term" value="C:plasma membrane"/>
    <property type="evidence" value="ECO:0007669"/>
    <property type="project" value="TreeGrafter"/>
</dbReference>
<accession>A0A3N1D4X3</accession>
<dbReference type="AlphaFoldDB" id="A0A3N1D4X3"/>
<gene>
    <name evidence="8" type="ORF">EDD29_6275</name>
</gene>
<comment type="caution">
    <text evidence="8">The sequence shown here is derived from an EMBL/GenBank/DDBJ whole genome shotgun (WGS) entry which is preliminary data.</text>
</comment>